<protein>
    <recommendedName>
        <fullName evidence="4">AsmA-like C-terminal domain-containing protein</fullName>
    </recommendedName>
</protein>
<sequence length="1227" mass="129327">MHVQELDALLTRRTTDRTISLSSDDFGCAAAPLVTEWLDGTLTVTGVRRSTRPDGTVVLDGTTSLLGVKDRPVTGIEIGLDPADQRPSLYLPFALPTTWNFPVSFPETKDSGLARLGFATEPELLLSSTVRPAADGRPSLLPGLTFHGATVRTPDAAEWLGELLALASGALSLTGPITRTPGPKDKRRADIALASPPRGAGVLGASFRVWAGSRTTTAADGTSTVAYPVRLRADLTLAPGTKATVGAPLPSGTEKVTLTAEVLPSEPQPTASLASWDGSGSALRQLTDQGFGLGDSVLLTELGLVIDPDKLREGLTEAVTEVTVKASARPTVAWTVAKSVEVTEVGAELTVTRPLTRKRGATVTGYGTFTVTPALHLTASARIPPGTFQLAQHKDTTAKLADVLAGFLPSAPVGPDLTLSEFSGSATPKTGEYSLTAKVATSWSLSLGAAEVELTGGTLKLDRKKKEKKKEEKERKKEKGEEGGEKQGEKEEEGATADDPTDHPDSSHEVTGTVSATAKLGAAGGDRTVDFTATWTLPQSFALEGTFPEIELTELLKRLSCPLELPDGTPAVVLKKSKATLRAGKAMAGQPAADVHYELGLSTNVTFGTRTQHPLTLTGKAGRSAEGTFFAAALWQRDWSWSPKDVEGWGDVLGVLGDLTFRKSGLAICTADGVTLDADAKLPDTLPRTLGRGLTFFTEVGYGEPLAFLRQIFPDTEGIRLRARLTRSIADSEFTAVIGEEDTGSGFGALSLTIVPKDRKIQLSTSFLLDLSAFGSPSGTSLRFVAAGDVAKTDIGWTFSLGLVLRAEEAGGPALPGQPTPRQLSVVTLDRPGHILLPTTDPTPTTAVVPTTRGMPGDLPLAPVSKQRSVWRNAFGIEGFDIAYFYLEMRYGTDGFKLGGGGSVDIGPASLELAVHGRVSPPSVSAFYFSLTGTSPERGVTVLDLVKIVAPDPPPALSPLDSVVVREVALCAVADPDGWTNRATGQNWAPGFYARGDVAFGTNTWQFQVRIQPTGLYVSSQVREPIELGGVFKFAGRDGITGPQFLLDTGDLKAGRLPEKIFYLSGSLSLLGHQVLAVEALLERGGFAFDLAVDIVAVRVGVHCRLNEQGLKARARVDLGFDITLPRDAQIAGIPLGAGLLVGVRVGGEIEIDVASGAMVRLSGAFSLRALDTTLVSTEAELSFGIRSWNDVVNVLKEDPAKVLEKVATDVWETAKNCAVTTAGALM</sequence>
<dbReference type="Proteomes" id="UP001617907">
    <property type="component" value="Unassembled WGS sequence"/>
</dbReference>
<name>A0ABW8HHX2_9ACTN</name>
<feature type="region of interest" description="Disordered" evidence="1">
    <location>
        <begin position="462"/>
        <end position="511"/>
    </location>
</feature>
<evidence type="ECO:0008006" key="4">
    <source>
        <dbReference type="Google" id="ProtNLM"/>
    </source>
</evidence>
<evidence type="ECO:0000256" key="1">
    <source>
        <dbReference type="SAM" id="MobiDB-lite"/>
    </source>
</evidence>
<evidence type="ECO:0000313" key="3">
    <source>
        <dbReference type="Proteomes" id="UP001617907"/>
    </source>
</evidence>
<dbReference type="RefSeq" id="WP_350891257.1">
    <property type="nucleotide sequence ID" value="NZ_JBEOTR010000016.1"/>
</dbReference>
<accession>A0ABW8HHX2</accession>
<organism evidence="2 3">
    <name type="scientific">Streptomyces ardesiacus</name>
    <dbReference type="NCBI Taxonomy" id="285564"/>
    <lineage>
        <taxon>Bacteria</taxon>
        <taxon>Bacillati</taxon>
        <taxon>Actinomycetota</taxon>
        <taxon>Actinomycetes</taxon>
        <taxon>Kitasatosporales</taxon>
        <taxon>Streptomycetaceae</taxon>
        <taxon>Streptomyces</taxon>
    </lineage>
</organism>
<evidence type="ECO:0000313" key="2">
    <source>
        <dbReference type="EMBL" id="MFJ6039949.1"/>
    </source>
</evidence>
<keyword evidence="3" id="KW-1185">Reference proteome</keyword>
<feature type="compositionally biased region" description="Basic and acidic residues" evidence="1">
    <location>
        <begin position="469"/>
        <end position="489"/>
    </location>
</feature>
<reference evidence="2 3" key="1">
    <citation type="submission" date="2024-10" db="EMBL/GenBank/DDBJ databases">
        <title>The Natural Products Discovery Center: Release of the First 8490 Sequenced Strains for Exploring Actinobacteria Biosynthetic Diversity.</title>
        <authorList>
            <person name="Kalkreuter E."/>
            <person name="Kautsar S.A."/>
            <person name="Yang D."/>
            <person name="Bader C.D."/>
            <person name="Teijaro C.N."/>
            <person name="Fluegel L."/>
            <person name="Davis C.M."/>
            <person name="Simpson J.R."/>
            <person name="Lauterbach L."/>
            <person name="Steele A.D."/>
            <person name="Gui C."/>
            <person name="Meng S."/>
            <person name="Li G."/>
            <person name="Viehrig K."/>
            <person name="Ye F."/>
            <person name="Su P."/>
            <person name="Kiefer A.F."/>
            <person name="Nichols A."/>
            <person name="Cepeda A.J."/>
            <person name="Yan W."/>
            <person name="Fan B."/>
            <person name="Jiang Y."/>
            <person name="Adhikari A."/>
            <person name="Zheng C.-J."/>
            <person name="Schuster L."/>
            <person name="Cowan T.M."/>
            <person name="Smanski M.J."/>
            <person name="Chevrette M.G."/>
            <person name="De Carvalho L.P.S."/>
            <person name="Shen B."/>
        </authorList>
    </citation>
    <scope>NUCLEOTIDE SEQUENCE [LARGE SCALE GENOMIC DNA]</scope>
    <source>
        <strain evidence="2 3">NPDC093086</strain>
    </source>
</reference>
<gene>
    <name evidence="2" type="ORF">ACIQFM_27260</name>
</gene>
<comment type="caution">
    <text evidence="2">The sequence shown here is derived from an EMBL/GenBank/DDBJ whole genome shotgun (WGS) entry which is preliminary data.</text>
</comment>
<dbReference type="EMBL" id="JBIVPC010000016">
    <property type="protein sequence ID" value="MFJ6039949.1"/>
    <property type="molecule type" value="Genomic_DNA"/>
</dbReference>
<proteinExistence type="predicted"/>